<keyword evidence="3" id="KW-1185">Reference proteome</keyword>
<gene>
    <name evidence="2" type="ORF">GCM10023200_05270</name>
</gene>
<accession>A0ABP9A8M0</accession>
<sequence length="72" mass="7435">MITDSGRRIAADILDLVGEGAAALIISSVSAVHMPVARGHHDRACLSEAGGDGTPGEDHGSELDGPSERWSR</sequence>
<reference evidence="3" key="1">
    <citation type="journal article" date="2019" name="Int. J. Syst. Evol. Microbiol.">
        <title>The Global Catalogue of Microorganisms (GCM) 10K type strain sequencing project: providing services to taxonomists for standard genome sequencing and annotation.</title>
        <authorList>
            <consortium name="The Broad Institute Genomics Platform"/>
            <consortium name="The Broad Institute Genome Sequencing Center for Infectious Disease"/>
            <person name="Wu L."/>
            <person name="Ma J."/>
        </authorList>
    </citation>
    <scope>NUCLEOTIDE SEQUENCE [LARGE SCALE GENOMIC DNA]</scope>
    <source>
        <strain evidence="3">JCM 17979</strain>
    </source>
</reference>
<evidence type="ECO:0000256" key="1">
    <source>
        <dbReference type="SAM" id="MobiDB-lite"/>
    </source>
</evidence>
<name>A0ABP9A8M0_9PSEU</name>
<dbReference type="Proteomes" id="UP001500928">
    <property type="component" value="Unassembled WGS sequence"/>
</dbReference>
<proteinExistence type="predicted"/>
<feature type="compositionally biased region" description="Basic and acidic residues" evidence="1">
    <location>
        <begin position="56"/>
        <end position="72"/>
    </location>
</feature>
<organism evidence="2 3">
    <name type="scientific">Actinomycetospora chlora</name>
    <dbReference type="NCBI Taxonomy" id="663608"/>
    <lineage>
        <taxon>Bacteria</taxon>
        <taxon>Bacillati</taxon>
        <taxon>Actinomycetota</taxon>
        <taxon>Actinomycetes</taxon>
        <taxon>Pseudonocardiales</taxon>
        <taxon>Pseudonocardiaceae</taxon>
        <taxon>Actinomycetospora</taxon>
    </lineage>
</organism>
<dbReference type="EMBL" id="BAABHO010000003">
    <property type="protein sequence ID" value="GAA4775640.1"/>
    <property type="molecule type" value="Genomic_DNA"/>
</dbReference>
<evidence type="ECO:0000313" key="2">
    <source>
        <dbReference type="EMBL" id="GAA4775640.1"/>
    </source>
</evidence>
<dbReference type="RefSeq" id="WP_345410832.1">
    <property type="nucleotide sequence ID" value="NZ_BAABHO010000003.1"/>
</dbReference>
<protein>
    <submittedName>
        <fullName evidence="2">Uncharacterized protein</fullName>
    </submittedName>
</protein>
<feature type="region of interest" description="Disordered" evidence="1">
    <location>
        <begin position="43"/>
        <end position="72"/>
    </location>
</feature>
<comment type="caution">
    <text evidence="2">The sequence shown here is derived from an EMBL/GenBank/DDBJ whole genome shotgun (WGS) entry which is preliminary data.</text>
</comment>
<evidence type="ECO:0000313" key="3">
    <source>
        <dbReference type="Proteomes" id="UP001500928"/>
    </source>
</evidence>